<dbReference type="EMBL" id="JAOBTT010000002">
    <property type="protein sequence ID" value="MDZ7279975.1"/>
    <property type="molecule type" value="Genomic_DNA"/>
</dbReference>
<dbReference type="Proteomes" id="UP001288620">
    <property type="component" value="Unassembled WGS sequence"/>
</dbReference>
<protein>
    <submittedName>
        <fullName evidence="1">Uncharacterized protein</fullName>
    </submittedName>
</protein>
<comment type="caution">
    <text evidence="1">The sequence shown here is derived from an EMBL/GenBank/DDBJ whole genome shotgun (WGS) entry which is preliminary data.</text>
</comment>
<evidence type="ECO:0000313" key="2">
    <source>
        <dbReference type="Proteomes" id="UP001288620"/>
    </source>
</evidence>
<name>A0ABU5LJ66_9GAMM</name>
<organism evidence="1 2">
    <name type="scientific">Pantoea eucrina</name>
    <dbReference type="NCBI Taxonomy" id="472693"/>
    <lineage>
        <taxon>Bacteria</taxon>
        <taxon>Pseudomonadati</taxon>
        <taxon>Pseudomonadota</taxon>
        <taxon>Gammaproteobacteria</taxon>
        <taxon>Enterobacterales</taxon>
        <taxon>Erwiniaceae</taxon>
        <taxon>Pantoea</taxon>
    </lineage>
</organism>
<dbReference type="RefSeq" id="WP_322543873.1">
    <property type="nucleotide sequence ID" value="NZ_JAOBTT010000002.1"/>
</dbReference>
<sequence length="272" mass="29184">MNALDANRTLDASSVSLLKYPGYTHPESAPINIDLSQFRPATASSGSEISQEARDKALREVANTKSQMIQAQASHSLLINDPQIGEWVNAIEDHAPIGINDMAGLISTALNAPAGSGTANTLSQDLALSKAKLNYLVTKFIPPAQQDAAGALVDRYIEQKTQGQDNVYIALKKTQLAIDKQTGNGEETQTQQALDALQHGQAALQTQRSAMLHLVDDTTNSADWFTTLRQTLPASSGDYDPGHSIELAHIDALQAQWEAFTAEVARLTASHA</sequence>
<reference evidence="2" key="1">
    <citation type="submission" date="2023-07" db="EMBL/GenBank/DDBJ databases">
        <title>Structural and functional analysis of rice phyllospheric bacteria for their antimicrobial properties and defense elicitation against blast disease.</title>
        <authorList>
            <person name="Sahu K.P."/>
            <person name="Asharani P."/>
            <person name="Kumar M."/>
            <person name="Reddy B."/>
            <person name="Kumar A."/>
        </authorList>
    </citation>
    <scope>NUCLEOTIDE SEQUENCE [LARGE SCALE GENOMIC DNA]</scope>
    <source>
        <strain evidence="2">OsEp_Plm_30P10</strain>
    </source>
</reference>
<accession>A0ABU5LJ66</accession>
<gene>
    <name evidence="1" type="ORF">N4G40_17120</name>
</gene>
<proteinExistence type="predicted"/>
<evidence type="ECO:0000313" key="1">
    <source>
        <dbReference type="EMBL" id="MDZ7279975.1"/>
    </source>
</evidence>
<keyword evidence="2" id="KW-1185">Reference proteome</keyword>